<accession>A0A816QC09</accession>
<sequence length="296" mass="34805">MIENHMNSGDVRSSMNELFLSIDRISSHSSLRSVKILKSGKGIIPTIRSFSLLVCTFTLIINGLRLGFIYLFPKIYPSVIESSLNLCIIESFFLHVLTCFHLHLIIFLRLYWHYCFLCEKHWPTINYCRILSIFLFIFMFLCLLTLPSTSNEWSSIKYDEISQICIVNYLFNYSYTIFTVSFTCFIPFMLIIISHKLQMNAIENHTSKYISNDENLKLSRQKTQFQYCSYAILIWSFLNILLLIILHVPVQNVQIRTVIYYIEIFSFLLDPIICIVIFYSLSIITLLPSKTEIYFI</sequence>
<feature type="transmembrane region" description="Helical" evidence="1">
    <location>
        <begin position="227"/>
        <end position="246"/>
    </location>
</feature>
<evidence type="ECO:0000313" key="2">
    <source>
        <dbReference type="EMBL" id="CAF2057749.1"/>
    </source>
</evidence>
<dbReference type="AlphaFoldDB" id="A0A816QC09"/>
<protein>
    <submittedName>
        <fullName evidence="2">Uncharacterized protein</fullName>
    </submittedName>
</protein>
<dbReference type="Proteomes" id="UP000663856">
    <property type="component" value="Unassembled WGS sequence"/>
</dbReference>
<evidence type="ECO:0000313" key="3">
    <source>
        <dbReference type="Proteomes" id="UP000663856"/>
    </source>
</evidence>
<comment type="caution">
    <text evidence="2">The sequence shown here is derived from an EMBL/GenBank/DDBJ whole genome shotgun (WGS) entry which is preliminary data.</text>
</comment>
<evidence type="ECO:0000256" key="1">
    <source>
        <dbReference type="SAM" id="Phobius"/>
    </source>
</evidence>
<keyword evidence="1" id="KW-1133">Transmembrane helix</keyword>
<gene>
    <name evidence="2" type="ORF">WKI299_LOCUS11497</name>
</gene>
<keyword evidence="1" id="KW-0472">Membrane</keyword>
<feature type="transmembrane region" description="Helical" evidence="1">
    <location>
        <begin position="258"/>
        <end position="287"/>
    </location>
</feature>
<feature type="transmembrane region" description="Helical" evidence="1">
    <location>
        <begin position="92"/>
        <end position="112"/>
    </location>
</feature>
<proteinExistence type="predicted"/>
<keyword evidence="1" id="KW-0812">Transmembrane</keyword>
<feature type="transmembrane region" description="Helical" evidence="1">
    <location>
        <begin position="166"/>
        <end position="193"/>
    </location>
</feature>
<reference evidence="2" key="1">
    <citation type="submission" date="2021-02" db="EMBL/GenBank/DDBJ databases">
        <authorList>
            <person name="Nowell W R."/>
        </authorList>
    </citation>
    <scope>NUCLEOTIDE SEQUENCE</scope>
</reference>
<feature type="transmembrane region" description="Helical" evidence="1">
    <location>
        <begin position="50"/>
        <end position="72"/>
    </location>
</feature>
<name>A0A816QC09_9BILA</name>
<dbReference type="EMBL" id="CAJNRF010004240">
    <property type="protein sequence ID" value="CAF2057749.1"/>
    <property type="molecule type" value="Genomic_DNA"/>
</dbReference>
<organism evidence="2 3">
    <name type="scientific">Rotaria magnacalcarata</name>
    <dbReference type="NCBI Taxonomy" id="392030"/>
    <lineage>
        <taxon>Eukaryota</taxon>
        <taxon>Metazoa</taxon>
        <taxon>Spiralia</taxon>
        <taxon>Gnathifera</taxon>
        <taxon>Rotifera</taxon>
        <taxon>Eurotatoria</taxon>
        <taxon>Bdelloidea</taxon>
        <taxon>Philodinida</taxon>
        <taxon>Philodinidae</taxon>
        <taxon>Rotaria</taxon>
    </lineage>
</organism>
<feature type="transmembrane region" description="Helical" evidence="1">
    <location>
        <begin position="124"/>
        <end position="146"/>
    </location>
</feature>